<dbReference type="InterPro" id="IPR034660">
    <property type="entry name" value="DinB/YfiT-like"/>
</dbReference>
<keyword evidence="2" id="KW-1185">Reference proteome</keyword>
<dbReference type="Gene3D" id="1.20.120.450">
    <property type="entry name" value="dinb family like domain"/>
    <property type="match status" value="1"/>
</dbReference>
<protein>
    <submittedName>
        <fullName evidence="1">DinB family protein</fullName>
    </submittedName>
</protein>
<evidence type="ECO:0000313" key="2">
    <source>
        <dbReference type="Proteomes" id="UP000515512"/>
    </source>
</evidence>
<organism evidence="1 2">
    <name type="scientific">Nocardia huaxiensis</name>
    <dbReference type="NCBI Taxonomy" id="2755382"/>
    <lineage>
        <taxon>Bacteria</taxon>
        <taxon>Bacillati</taxon>
        <taxon>Actinomycetota</taxon>
        <taxon>Actinomycetes</taxon>
        <taxon>Mycobacteriales</taxon>
        <taxon>Nocardiaceae</taxon>
        <taxon>Nocardia</taxon>
    </lineage>
</organism>
<dbReference type="SUPFAM" id="SSF109854">
    <property type="entry name" value="DinB/YfiT-like putative metalloenzymes"/>
    <property type="match status" value="1"/>
</dbReference>
<dbReference type="Proteomes" id="UP000515512">
    <property type="component" value="Chromosome"/>
</dbReference>
<dbReference type="Pfam" id="PF04978">
    <property type="entry name" value="MST"/>
    <property type="match status" value="1"/>
</dbReference>
<accession>A0A7D6ZW91</accession>
<dbReference type="RefSeq" id="WP_181581388.1">
    <property type="nucleotide sequence ID" value="NZ_CP059399.1"/>
</dbReference>
<name>A0A7D6ZW91_9NOCA</name>
<evidence type="ECO:0000313" key="1">
    <source>
        <dbReference type="EMBL" id="QLY30189.1"/>
    </source>
</evidence>
<dbReference type="KEGG" id="nhu:H0264_34340"/>
<dbReference type="AlphaFoldDB" id="A0A7D6ZW91"/>
<dbReference type="InterPro" id="IPR007061">
    <property type="entry name" value="MST-like"/>
</dbReference>
<proteinExistence type="predicted"/>
<sequence>MTWTAPAIELPEHSRLGAERALLNSLLERGRAIFLWKCSGLNGIHLAARAVEPSSMSLLGLIRHLSEDERGWFRICAAGEKLDYIYCSESNPDGDFDDALPESAEDDYERYLAEIALADKAVAELPLDLVVEHPARPGLRVSVRWIYLHMIEEYGRHDGHADLLRERIDGATGYQAPFDNKAS</sequence>
<reference evidence="1 2" key="1">
    <citation type="submission" date="2020-07" db="EMBL/GenBank/DDBJ databases">
        <authorList>
            <person name="Zhuang K."/>
            <person name="Ran Y."/>
        </authorList>
    </citation>
    <scope>NUCLEOTIDE SEQUENCE [LARGE SCALE GENOMIC DNA]</scope>
    <source>
        <strain evidence="1 2">WCH-YHL-001</strain>
    </source>
</reference>
<dbReference type="EMBL" id="CP059399">
    <property type="protein sequence ID" value="QLY30189.1"/>
    <property type="molecule type" value="Genomic_DNA"/>
</dbReference>
<gene>
    <name evidence="1" type="ORF">H0264_34340</name>
</gene>